<evidence type="ECO:0008006" key="3">
    <source>
        <dbReference type="Google" id="ProtNLM"/>
    </source>
</evidence>
<reference evidence="1 2" key="1">
    <citation type="submission" date="2020-03" db="EMBL/GenBank/DDBJ databases">
        <title>Cyclobacterium plantarum sp. nov., a marine bacterium isolated from a coastal-marine wetland.</title>
        <authorList>
            <person name="Sanchez-Porro C."/>
            <person name="Ventosa A."/>
            <person name="Amoozegar M."/>
        </authorList>
    </citation>
    <scope>NUCLEOTIDE SEQUENCE [LARGE SCALE GENOMIC DNA]</scope>
    <source>
        <strain evidence="1 2">GBPx2</strain>
    </source>
</reference>
<accession>A0ABX0HFC7</accession>
<dbReference type="PROSITE" id="PS51257">
    <property type="entry name" value="PROKAR_LIPOPROTEIN"/>
    <property type="match status" value="1"/>
</dbReference>
<sequence length="384" mass="44111">MLKKKHITGVFIIMAMPVLISCNTSSKSEEEMGIGTTYYLEKVDSIRIARENRVTILDYHPIEDRFLAYDQITEEFLVLDGKGELLEAVYRIGEGPNEYNSSLLAASFNQEAGGYFLQSSGEFLWYNPDWEVEERARFTPSVFIRFYSGPRFKVPYFRFEDELKPYFFTNFFSGVNNAVRGMNEGNASDNLIEFYNSNKESLEWGLAKDPGSLPQIMEDPGTDQEKPTQVFALDRAANRLYLTYDRSNTIGVYDMDQDFGLQEMLHFEHRRFSAINNAKNKALFNFEDDLVGVLYFEGLSEAATGARKANDPEYFPFKDPGLYHFILLQDGVQQKEEIVFPAGCGPHSEVLSLPGKRFLLRDKYRGEDEPTYSTYSVYELKSDI</sequence>
<dbReference type="EMBL" id="JAANYN010000009">
    <property type="protein sequence ID" value="NHE58882.1"/>
    <property type="molecule type" value="Genomic_DNA"/>
</dbReference>
<comment type="caution">
    <text evidence="1">The sequence shown here is derived from an EMBL/GenBank/DDBJ whole genome shotgun (WGS) entry which is preliminary data.</text>
</comment>
<evidence type="ECO:0000313" key="1">
    <source>
        <dbReference type="EMBL" id="NHE58882.1"/>
    </source>
</evidence>
<organism evidence="1 2">
    <name type="scientific">Cyclobacterium plantarum</name>
    <dbReference type="NCBI Taxonomy" id="2716263"/>
    <lineage>
        <taxon>Bacteria</taxon>
        <taxon>Pseudomonadati</taxon>
        <taxon>Bacteroidota</taxon>
        <taxon>Cytophagia</taxon>
        <taxon>Cytophagales</taxon>
        <taxon>Cyclobacteriaceae</taxon>
        <taxon>Cyclobacterium</taxon>
    </lineage>
</organism>
<dbReference type="RefSeq" id="WP_166149703.1">
    <property type="nucleotide sequence ID" value="NZ_JAANYN010000009.1"/>
</dbReference>
<keyword evidence="2" id="KW-1185">Reference proteome</keyword>
<gene>
    <name evidence="1" type="ORF">G9Q97_18885</name>
</gene>
<proteinExistence type="predicted"/>
<dbReference type="Proteomes" id="UP000649799">
    <property type="component" value="Unassembled WGS sequence"/>
</dbReference>
<protein>
    <recommendedName>
        <fullName evidence="3">DUF4221 domain-containing protein</fullName>
    </recommendedName>
</protein>
<evidence type="ECO:0000313" key="2">
    <source>
        <dbReference type="Proteomes" id="UP000649799"/>
    </source>
</evidence>
<name>A0ABX0HFC7_9BACT</name>